<dbReference type="AlphaFoldDB" id="A0A0E9PW97"/>
<accession>A0A0E9PW97</accession>
<organism evidence="1">
    <name type="scientific">Anguilla anguilla</name>
    <name type="common">European freshwater eel</name>
    <name type="synonym">Muraena anguilla</name>
    <dbReference type="NCBI Taxonomy" id="7936"/>
    <lineage>
        <taxon>Eukaryota</taxon>
        <taxon>Metazoa</taxon>
        <taxon>Chordata</taxon>
        <taxon>Craniata</taxon>
        <taxon>Vertebrata</taxon>
        <taxon>Euteleostomi</taxon>
        <taxon>Actinopterygii</taxon>
        <taxon>Neopterygii</taxon>
        <taxon>Teleostei</taxon>
        <taxon>Anguilliformes</taxon>
        <taxon>Anguillidae</taxon>
        <taxon>Anguilla</taxon>
    </lineage>
</organism>
<evidence type="ECO:0000313" key="1">
    <source>
        <dbReference type="EMBL" id="JAH08557.1"/>
    </source>
</evidence>
<reference evidence="1" key="1">
    <citation type="submission" date="2014-11" db="EMBL/GenBank/DDBJ databases">
        <authorList>
            <person name="Amaro Gonzalez C."/>
        </authorList>
    </citation>
    <scope>NUCLEOTIDE SEQUENCE</scope>
</reference>
<name>A0A0E9PW97_ANGAN</name>
<reference evidence="1" key="2">
    <citation type="journal article" date="2015" name="Fish Shellfish Immunol.">
        <title>Early steps in the European eel (Anguilla anguilla)-Vibrio vulnificus interaction in the gills: Role of the RtxA13 toxin.</title>
        <authorList>
            <person name="Callol A."/>
            <person name="Pajuelo D."/>
            <person name="Ebbesson L."/>
            <person name="Teles M."/>
            <person name="MacKenzie S."/>
            <person name="Amaro C."/>
        </authorList>
    </citation>
    <scope>NUCLEOTIDE SEQUENCE</scope>
</reference>
<protein>
    <submittedName>
        <fullName evidence="1">Uncharacterized protein</fullName>
    </submittedName>
</protein>
<dbReference type="EMBL" id="GBXM01100020">
    <property type="protein sequence ID" value="JAH08557.1"/>
    <property type="molecule type" value="Transcribed_RNA"/>
</dbReference>
<sequence length="29" mass="3452">MFSGSFEKLLFVRNPYVLSRKIVQQLLTH</sequence>
<proteinExistence type="predicted"/>